<protein>
    <submittedName>
        <fullName evidence="1">Uncharacterized protein</fullName>
    </submittedName>
</protein>
<dbReference type="EMBL" id="OE840181">
    <property type="protein sequence ID" value="CAD7589759.1"/>
    <property type="molecule type" value="Genomic_DNA"/>
</dbReference>
<dbReference type="AlphaFoldDB" id="A0A7R9JVM3"/>
<accession>A0A7R9JVM3</accession>
<reference evidence="1" key="1">
    <citation type="submission" date="2020-11" db="EMBL/GenBank/DDBJ databases">
        <authorList>
            <person name="Tran Van P."/>
        </authorList>
    </citation>
    <scope>NUCLEOTIDE SEQUENCE</scope>
</reference>
<name>A0A7R9JVM3_TIMGE</name>
<proteinExistence type="predicted"/>
<organism evidence="1">
    <name type="scientific">Timema genevievae</name>
    <name type="common">Walking stick</name>
    <dbReference type="NCBI Taxonomy" id="629358"/>
    <lineage>
        <taxon>Eukaryota</taxon>
        <taxon>Metazoa</taxon>
        <taxon>Ecdysozoa</taxon>
        <taxon>Arthropoda</taxon>
        <taxon>Hexapoda</taxon>
        <taxon>Insecta</taxon>
        <taxon>Pterygota</taxon>
        <taxon>Neoptera</taxon>
        <taxon>Polyneoptera</taxon>
        <taxon>Phasmatodea</taxon>
        <taxon>Timematodea</taxon>
        <taxon>Timematoidea</taxon>
        <taxon>Timematidae</taxon>
        <taxon>Timema</taxon>
    </lineage>
</organism>
<sequence>MVRLVNPRTTSHSRLAIQQVVGTARLVTLRTTCSQIYKPRAVRDLPYNRSWARLGSSIYEPHARGATNHEPFATCHTTGHGNSAADIPDEYRDALEVFSEPLISRTSIETHWKCSRSRAPRCLVGNCTCPLPWVAAGGRLKAARSLSVGINLRTIDRDQIGHWSVRRPSIQVLISSRYHQGWWARDLKYQAHLDWFAAGGDVGCWENCELLQSNFPVWGAMCSNKGICWPNGLTLSITLVLDWLITGRSRLESWPGLLKLVLLGFQLSFHENADANTMTLLLVTANPTAANPTSRKSHEAEYRYALQMA</sequence>
<evidence type="ECO:0000313" key="1">
    <source>
        <dbReference type="EMBL" id="CAD7589759.1"/>
    </source>
</evidence>
<gene>
    <name evidence="1" type="ORF">TGEB3V08_LOCUS3678</name>
</gene>